<name>A0A0A9CAQ5_ARUDO</name>
<accession>A0A0A9CAQ5</accession>
<dbReference type="PROSITE" id="PS51257">
    <property type="entry name" value="PROKAR_LIPOPROTEIN"/>
    <property type="match status" value="1"/>
</dbReference>
<evidence type="ECO:0000313" key="1">
    <source>
        <dbReference type="EMBL" id="JAD72616.1"/>
    </source>
</evidence>
<reference evidence="1" key="2">
    <citation type="journal article" date="2015" name="Data Brief">
        <title>Shoot transcriptome of the giant reed, Arundo donax.</title>
        <authorList>
            <person name="Barrero R.A."/>
            <person name="Guerrero F.D."/>
            <person name="Moolhuijzen P."/>
            <person name="Goolsby J.A."/>
            <person name="Tidwell J."/>
            <person name="Bellgard S.E."/>
            <person name="Bellgard M.I."/>
        </authorList>
    </citation>
    <scope>NUCLEOTIDE SEQUENCE</scope>
    <source>
        <tissue evidence="1">Shoot tissue taken approximately 20 cm above the soil surface</tissue>
    </source>
</reference>
<dbReference type="EMBL" id="GBRH01225279">
    <property type="protein sequence ID" value="JAD72616.1"/>
    <property type="molecule type" value="Transcribed_RNA"/>
</dbReference>
<reference evidence="1" key="1">
    <citation type="submission" date="2014-09" db="EMBL/GenBank/DDBJ databases">
        <authorList>
            <person name="Magalhaes I.L.F."/>
            <person name="Oliveira U."/>
            <person name="Santos F.R."/>
            <person name="Vidigal T.H.D.A."/>
            <person name="Brescovit A.D."/>
            <person name="Santos A.J."/>
        </authorList>
    </citation>
    <scope>NUCLEOTIDE SEQUENCE</scope>
    <source>
        <tissue evidence="1">Shoot tissue taken approximately 20 cm above the soil surface</tissue>
    </source>
</reference>
<proteinExistence type="predicted"/>
<organism evidence="1">
    <name type="scientific">Arundo donax</name>
    <name type="common">Giant reed</name>
    <name type="synonym">Donax arundinaceus</name>
    <dbReference type="NCBI Taxonomy" id="35708"/>
    <lineage>
        <taxon>Eukaryota</taxon>
        <taxon>Viridiplantae</taxon>
        <taxon>Streptophyta</taxon>
        <taxon>Embryophyta</taxon>
        <taxon>Tracheophyta</taxon>
        <taxon>Spermatophyta</taxon>
        <taxon>Magnoliopsida</taxon>
        <taxon>Liliopsida</taxon>
        <taxon>Poales</taxon>
        <taxon>Poaceae</taxon>
        <taxon>PACMAD clade</taxon>
        <taxon>Arundinoideae</taxon>
        <taxon>Arundineae</taxon>
        <taxon>Arundo</taxon>
    </lineage>
</organism>
<protein>
    <submittedName>
        <fullName evidence="1">Uncharacterized protein</fullName>
    </submittedName>
</protein>
<dbReference type="AlphaFoldDB" id="A0A0A9CAQ5"/>
<sequence>MRLGCYGWLYCNMIGSCRNRNK</sequence>